<dbReference type="Pfam" id="PF13468">
    <property type="entry name" value="Glyoxalase_3"/>
    <property type="match status" value="1"/>
</dbReference>
<dbReference type="Proteomes" id="UP001259347">
    <property type="component" value="Unassembled WGS sequence"/>
</dbReference>
<reference evidence="2 3" key="1">
    <citation type="submission" date="2023-07" db="EMBL/GenBank/DDBJ databases">
        <title>Sorghum-associated microbial communities from plants grown in Nebraska, USA.</title>
        <authorList>
            <person name="Schachtman D."/>
        </authorList>
    </citation>
    <scope>NUCLEOTIDE SEQUENCE [LARGE SCALE GENOMIC DNA]</scope>
    <source>
        <strain evidence="2 3">2980</strain>
    </source>
</reference>
<sequence>MTDASPRPTFVPALYHPTIAVNDLDAARDWFRRVFGLRPLRWEETLDLSLLKPDYPTNYSFFAFISDIHWVFLCPPLHARGSLTGQTRYKDVPDGMIGLGWYTNDAEGVFALLSDAGIRSHDQQGALITSERPPVSSFAEDILTGFTEPADTGIRYEFQQTGRRHWEKYSQEADPRLRADWRGPVSDPGDPLGLLLTSHHTIATNDPARVLRLYVDLLGATIVATGRNEDLGTDSTFVRLADTVLEFTVPEPGTALAARVAEGKDAYLGVTYLVESADRVRAHLQSVGLTPQDIGGGGVRITPAEGFGADWRFVEAAPYPLDQRRLPDFG</sequence>
<organism evidence="2 3">
    <name type="scientific">Microbacterium resistens</name>
    <dbReference type="NCBI Taxonomy" id="156977"/>
    <lineage>
        <taxon>Bacteria</taxon>
        <taxon>Bacillati</taxon>
        <taxon>Actinomycetota</taxon>
        <taxon>Actinomycetes</taxon>
        <taxon>Micrococcales</taxon>
        <taxon>Microbacteriaceae</taxon>
        <taxon>Microbacterium</taxon>
    </lineage>
</organism>
<proteinExistence type="predicted"/>
<evidence type="ECO:0000313" key="2">
    <source>
        <dbReference type="EMBL" id="MDR6867605.1"/>
    </source>
</evidence>
<evidence type="ECO:0000259" key="1">
    <source>
        <dbReference type="Pfam" id="PF13468"/>
    </source>
</evidence>
<dbReference type="InterPro" id="IPR029068">
    <property type="entry name" value="Glyas_Bleomycin-R_OHBP_Dase"/>
</dbReference>
<dbReference type="CDD" id="cd06587">
    <property type="entry name" value="VOC"/>
    <property type="match status" value="1"/>
</dbReference>
<name>A0ABU1SDB9_9MICO</name>
<dbReference type="Gene3D" id="3.10.180.10">
    <property type="entry name" value="2,3-Dihydroxybiphenyl 1,2-Dioxygenase, domain 1"/>
    <property type="match status" value="2"/>
</dbReference>
<feature type="domain" description="Glyoxalase-like" evidence="1">
    <location>
        <begin position="199"/>
        <end position="327"/>
    </location>
</feature>
<dbReference type="SUPFAM" id="SSF54593">
    <property type="entry name" value="Glyoxalase/Bleomycin resistance protein/Dihydroxybiphenyl dioxygenase"/>
    <property type="match status" value="2"/>
</dbReference>
<protein>
    <submittedName>
        <fullName evidence="2">Catechol 2,3-dioxygenase-like lactoylglutathione lyase family enzyme</fullName>
    </submittedName>
</protein>
<dbReference type="EMBL" id="JAVDUM010000009">
    <property type="protein sequence ID" value="MDR6867605.1"/>
    <property type="molecule type" value="Genomic_DNA"/>
</dbReference>
<dbReference type="RefSeq" id="WP_310020566.1">
    <property type="nucleotide sequence ID" value="NZ_JAVDUM010000009.1"/>
</dbReference>
<accession>A0ABU1SDB9</accession>
<dbReference type="InterPro" id="IPR025870">
    <property type="entry name" value="Glyoxalase-like_dom"/>
</dbReference>
<evidence type="ECO:0000313" key="3">
    <source>
        <dbReference type="Proteomes" id="UP001259347"/>
    </source>
</evidence>
<gene>
    <name evidence="2" type="ORF">J2Y69_002209</name>
</gene>
<comment type="caution">
    <text evidence="2">The sequence shown here is derived from an EMBL/GenBank/DDBJ whole genome shotgun (WGS) entry which is preliminary data.</text>
</comment>
<keyword evidence="3" id="KW-1185">Reference proteome</keyword>